<evidence type="ECO:0000313" key="3">
    <source>
        <dbReference type="Proteomes" id="UP000031967"/>
    </source>
</evidence>
<gene>
    <name evidence="2" type="ORF">SD70_17850</name>
</gene>
<name>A0ABR5AFV1_9BACL</name>
<keyword evidence="3" id="KW-1185">Reference proteome</keyword>
<dbReference type="EMBL" id="JXAK01000031">
    <property type="protein sequence ID" value="KIL39772.1"/>
    <property type="molecule type" value="Genomic_DNA"/>
</dbReference>
<proteinExistence type="predicted"/>
<organism evidence="2 3">
    <name type="scientific">Gordoniibacillus kamchatkensis</name>
    <dbReference type="NCBI Taxonomy" id="1590651"/>
    <lineage>
        <taxon>Bacteria</taxon>
        <taxon>Bacillati</taxon>
        <taxon>Bacillota</taxon>
        <taxon>Bacilli</taxon>
        <taxon>Bacillales</taxon>
        <taxon>Paenibacillaceae</taxon>
        <taxon>Gordoniibacillus</taxon>
    </lineage>
</organism>
<dbReference type="RefSeq" id="WP_041048897.1">
    <property type="nucleotide sequence ID" value="NZ_JXAK01000031.1"/>
</dbReference>
<accession>A0ABR5AFV1</accession>
<reference evidence="2 3" key="1">
    <citation type="submission" date="2014-12" db="EMBL/GenBank/DDBJ databases">
        <title>Draft genome sequence of Paenibacillus kamchatkensis strain B-2647.</title>
        <authorList>
            <person name="Karlyshev A.V."/>
            <person name="Kudryashova E.B."/>
        </authorList>
    </citation>
    <scope>NUCLEOTIDE SEQUENCE [LARGE SCALE GENOMIC DNA]</scope>
    <source>
        <strain evidence="2 3">VKM B-2647</strain>
    </source>
</reference>
<dbReference type="Proteomes" id="UP000031967">
    <property type="component" value="Unassembled WGS sequence"/>
</dbReference>
<evidence type="ECO:0000313" key="2">
    <source>
        <dbReference type="EMBL" id="KIL39772.1"/>
    </source>
</evidence>
<comment type="caution">
    <text evidence="2">The sequence shown here is derived from an EMBL/GenBank/DDBJ whole genome shotgun (WGS) entry which is preliminary data.</text>
</comment>
<protein>
    <submittedName>
        <fullName evidence="2">Uncharacterized protein</fullName>
    </submittedName>
</protein>
<feature type="region of interest" description="Disordered" evidence="1">
    <location>
        <begin position="40"/>
        <end position="60"/>
    </location>
</feature>
<sequence>MRLNWRKVIVLILVCELLMLYWSTLQHKEAVRQIQEQNLQQERPVSAAPQTAERQVWQQG</sequence>
<evidence type="ECO:0000256" key="1">
    <source>
        <dbReference type="SAM" id="MobiDB-lite"/>
    </source>
</evidence>